<protein>
    <submittedName>
        <fullName evidence="2">Uncharacterized protein</fullName>
    </submittedName>
</protein>
<gene>
    <name evidence="2" type="ORF">GCM10009090_17860</name>
</gene>
<dbReference type="EMBL" id="BNBA01000011">
    <property type="protein sequence ID" value="GHH53052.1"/>
    <property type="molecule type" value="Genomic_DNA"/>
</dbReference>
<reference evidence="2" key="2">
    <citation type="submission" date="2020-09" db="EMBL/GenBank/DDBJ databases">
        <authorList>
            <person name="Sun Q."/>
            <person name="Ohkuma M."/>
        </authorList>
    </citation>
    <scope>NUCLEOTIDE SEQUENCE</scope>
    <source>
        <strain evidence="2">JCM 13306</strain>
    </source>
</reference>
<evidence type="ECO:0000313" key="2">
    <source>
        <dbReference type="EMBL" id="GHH53052.1"/>
    </source>
</evidence>
<proteinExistence type="predicted"/>
<feature type="region of interest" description="Disordered" evidence="1">
    <location>
        <begin position="30"/>
        <end position="50"/>
    </location>
</feature>
<name>A0A919F7G0_9XANT</name>
<accession>A0A919F7G0</accession>
<sequence>MKEADKLAELIALRAKRKLGPRAGMRLVGRENLHRELPGAPKPEPRPERLMDDITRESHLRMIRSLVRAYRGFDFGLLVDQATIGKTGLDGLTDNEVIQLHRDLARARECLQEGTSFEEAGLLRPMA</sequence>
<organism evidence="2 3">
    <name type="scientific">Xanthomonas boreopolis</name>
    <dbReference type="NCBI Taxonomy" id="86183"/>
    <lineage>
        <taxon>Bacteria</taxon>
        <taxon>Pseudomonadati</taxon>
        <taxon>Pseudomonadota</taxon>
        <taxon>Gammaproteobacteria</taxon>
        <taxon>Lysobacterales</taxon>
        <taxon>Lysobacteraceae</taxon>
        <taxon>Xanthomonas</taxon>
    </lineage>
</organism>
<evidence type="ECO:0000256" key="1">
    <source>
        <dbReference type="SAM" id="MobiDB-lite"/>
    </source>
</evidence>
<dbReference type="Proteomes" id="UP000623958">
    <property type="component" value="Unassembled WGS sequence"/>
</dbReference>
<keyword evidence="3" id="KW-1185">Reference proteome</keyword>
<comment type="caution">
    <text evidence="2">The sequence shown here is derived from an EMBL/GenBank/DDBJ whole genome shotgun (WGS) entry which is preliminary data.</text>
</comment>
<evidence type="ECO:0000313" key="3">
    <source>
        <dbReference type="Proteomes" id="UP000623958"/>
    </source>
</evidence>
<reference evidence="2" key="1">
    <citation type="journal article" date="2014" name="Int. J. Syst. Evol. Microbiol.">
        <title>Complete genome sequence of Corynebacterium casei LMG S-19264T (=DSM 44701T), isolated from a smear-ripened cheese.</title>
        <authorList>
            <consortium name="US DOE Joint Genome Institute (JGI-PGF)"/>
            <person name="Walter F."/>
            <person name="Albersmeier A."/>
            <person name="Kalinowski J."/>
            <person name="Ruckert C."/>
        </authorList>
    </citation>
    <scope>NUCLEOTIDE SEQUENCE</scope>
    <source>
        <strain evidence="2">JCM 13306</strain>
    </source>
</reference>
<dbReference type="AlphaFoldDB" id="A0A919F7G0"/>